<evidence type="ECO:0000313" key="12">
    <source>
        <dbReference type="Proteomes" id="UP000653454"/>
    </source>
</evidence>
<dbReference type="PANTHER" id="PTHR17605:SF0">
    <property type="entry name" value="RIBOSOME BIOGENESIS PROTEIN BOP1"/>
    <property type="match status" value="1"/>
</dbReference>
<proteinExistence type="inferred from homology"/>
<dbReference type="PROSITE" id="PS00678">
    <property type="entry name" value="WD_REPEATS_1"/>
    <property type="match status" value="1"/>
</dbReference>
<comment type="caution">
    <text evidence="11">The sequence shown here is derived from an EMBL/GenBank/DDBJ whole genome shotgun (WGS) entry which is preliminary data.</text>
</comment>
<evidence type="ECO:0000256" key="8">
    <source>
        <dbReference type="PROSITE-ProRule" id="PRU00221"/>
    </source>
</evidence>
<evidence type="ECO:0000256" key="5">
    <source>
        <dbReference type="ARBA" id="ARBA00023242"/>
    </source>
</evidence>
<feature type="compositionally biased region" description="Basic and acidic residues" evidence="9">
    <location>
        <begin position="162"/>
        <end position="174"/>
    </location>
</feature>
<feature type="compositionally biased region" description="Acidic residues" evidence="9">
    <location>
        <begin position="43"/>
        <end position="54"/>
    </location>
</feature>
<dbReference type="SMART" id="SM01035">
    <property type="entry name" value="BOP1NT"/>
    <property type="match status" value="1"/>
</dbReference>
<dbReference type="GO" id="GO:0030687">
    <property type="term" value="C:preribosome, large subunit precursor"/>
    <property type="evidence" value="ECO:0007669"/>
    <property type="project" value="UniProtKB-UniRule"/>
</dbReference>
<dbReference type="Proteomes" id="UP000653454">
    <property type="component" value="Unassembled WGS sequence"/>
</dbReference>
<evidence type="ECO:0000256" key="1">
    <source>
        <dbReference type="ARBA" id="ARBA00022517"/>
    </source>
</evidence>
<dbReference type="SUPFAM" id="SSF50978">
    <property type="entry name" value="WD40 repeat-like"/>
    <property type="match status" value="1"/>
</dbReference>
<feature type="repeat" description="WD" evidence="8">
    <location>
        <begin position="590"/>
        <end position="631"/>
    </location>
</feature>
<dbReference type="FunFam" id="2.130.10.10:FF:000061">
    <property type="entry name" value="Ribosome biogenesis protein BOP1 homolog"/>
    <property type="match status" value="1"/>
</dbReference>
<dbReference type="AlphaFoldDB" id="A0A8S4F7S3"/>
<accession>A0A8S4F7S3</accession>
<dbReference type="InterPro" id="IPR012953">
    <property type="entry name" value="BOP1_N_dom"/>
</dbReference>
<dbReference type="InterPro" id="IPR028598">
    <property type="entry name" value="BOP1/Erb1"/>
</dbReference>
<dbReference type="GO" id="GO:0070545">
    <property type="term" value="C:PeBoW complex"/>
    <property type="evidence" value="ECO:0007669"/>
    <property type="project" value="TreeGrafter"/>
</dbReference>
<keyword evidence="3 8" id="KW-0853">WD repeat</keyword>
<comment type="function">
    <text evidence="6">Component of the PeBoW complex, which is required for maturation of 28S and 5.8S ribosomal RNAs and formation of the 60S ribosome.</text>
</comment>
<feature type="domain" description="BOP1 N-terminal" evidence="10">
    <location>
        <begin position="260"/>
        <end position="583"/>
    </location>
</feature>
<evidence type="ECO:0000256" key="6">
    <source>
        <dbReference type="ARBA" id="ARBA00055102"/>
    </source>
</evidence>
<evidence type="ECO:0000313" key="11">
    <source>
        <dbReference type="EMBL" id="CAG9123055.1"/>
    </source>
</evidence>
<keyword evidence="5 7" id="KW-0539">Nucleus</keyword>
<evidence type="ECO:0000256" key="2">
    <source>
        <dbReference type="ARBA" id="ARBA00022552"/>
    </source>
</evidence>
<dbReference type="Pfam" id="PF00400">
    <property type="entry name" value="WD40"/>
    <property type="match status" value="4"/>
</dbReference>
<dbReference type="SMART" id="SM00320">
    <property type="entry name" value="WD40"/>
    <property type="match status" value="7"/>
</dbReference>
<dbReference type="PANTHER" id="PTHR17605">
    <property type="entry name" value="RIBOSOME BIOGENESIS PROTEIN BOP1 BLOCK OF PROLIFERATION 1 PROTEIN"/>
    <property type="match status" value="1"/>
</dbReference>
<comment type="similarity">
    <text evidence="7">Belongs to the WD repeat BOP1/ERB1 family.</text>
</comment>
<evidence type="ECO:0000256" key="7">
    <source>
        <dbReference type="HAMAP-Rule" id="MF_03027"/>
    </source>
</evidence>
<dbReference type="InterPro" id="IPR001680">
    <property type="entry name" value="WD40_rpt"/>
</dbReference>
<evidence type="ECO:0000259" key="10">
    <source>
        <dbReference type="SMART" id="SM01035"/>
    </source>
</evidence>
<dbReference type="EMBL" id="CAJHNJ030000028">
    <property type="protein sequence ID" value="CAG9123055.1"/>
    <property type="molecule type" value="Genomic_DNA"/>
</dbReference>
<organism evidence="11 12">
    <name type="scientific">Plutella xylostella</name>
    <name type="common">Diamondback moth</name>
    <name type="synonym">Plutella maculipennis</name>
    <dbReference type="NCBI Taxonomy" id="51655"/>
    <lineage>
        <taxon>Eukaryota</taxon>
        <taxon>Metazoa</taxon>
        <taxon>Ecdysozoa</taxon>
        <taxon>Arthropoda</taxon>
        <taxon>Hexapoda</taxon>
        <taxon>Insecta</taxon>
        <taxon>Pterygota</taxon>
        <taxon>Neoptera</taxon>
        <taxon>Endopterygota</taxon>
        <taxon>Lepidoptera</taxon>
        <taxon>Glossata</taxon>
        <taxon>Ditrysia</taxon>
        <taxon>Yponomeutoidea</taxon>
        <taxon>Plutellidae</taxon>
        <taxon>Plutella</taxon>
    </lineage>
</organism>
<dbReference type="GO" id="GO:0005654">
    <property type="term" value="C:nucleoplasm"/>
    <property type="evidence" value="ECO:0007669"/>
    <property type="project" value="UniProtKB-SubCell"/>
</dbReference>
<dbReference type="Gene3D" id="2.130.10.10">
    <property type="entry name" value="YVTN repeat-like/Quinoprotein amine dehydrogenase"/>
    <property type="match status" value="1"/>
</dbReference>
<feature type="region of interest" description="Disordered" evidence="9">
    <location>
        <begin position="1"/>
        <end position="249"/>
    </location>
</feature>
<dbReference type="Pfam" id="PF08145">
    <property type="entry name" value="BOP1NT"/>
    <property type="match status" value="2"/>
</dbReference>
<dbReference type="GO" id="GO:0000463">
    <property type="term" value="P:maturation of LSU-rRNA from tricistronic rRNA transcript (SSU-rRNA, 5.8S rRNA, LSU-rRNA)"/>
    <property type="evidence" value="ECO:0007669"/>
    <property type="project" value="UniProtKB-UniRule"/>
</dbReference>
<dbReference type="PROSITE" id="PS50294">
    <property type="entry name" value="WD_REPEATS_REGION"/>
    <property type="match status" value="1"/>
</dbReference>
<keyword evidence="4" id="KW-0677">Repeat</keyword>
<feature type="compositionally biased region" description="Acidic residues" evidence="9">
    <location>
        <begin position="70"/>
        <end position="131"/>
    </location>
</feature>
<dbReference type="GO" id="GO:0043021">
    <property type="term" value="F:ribonucleoprotein complex binding"/>
    <property type="evidence" value="ECO:0007669"/>
    <property type="project" value="UniProtKB-UniRule"/>
</dbReference>
<evidence type="ECO:0000256" key="4">
    <source>
        <dbReference type="ARBA" id="ARBA00022737"/>
    </source>
</evidence>
<keyword evidence="12" id="KW-1185">Reference proteome</keyword>
<evidence type="ECO:0000256" key="3">
    <source>
        <dbReference type="ARBA" id="ARBA00022574"/>
    </source>
</evidence>
<dbReference type="InterPro" id="IPR019775">
    <property type="entry name" value="WD40_repeat_CS"/>
</dbReference>
<keyword evidence="2 7" id="KW-0698">rRNA processing</keyword>
<feature type="compositionally biased region" description="Basic and acidic residues" evidence="9">
    <location>
        <begin position="13"/>
        <end position="27"/>
    </location>
</feature>
<keyword evidence="1 7" id="KW-0690">Ribosome biogenesis</keyword>
<feature type="compositionally biased region" description="Basic and acidic residues" evidence="9">
    <location>
        <begin position="224"/>
        <end position="237"/>
    </location>
</feature>
<dbReference type="PROSITE" id="PS50082">
    <property type="entry name" value="WD_REPEATS_2"/>
    <property type="match status" value="1"/>
</dbReference>
<dbReference type="GO" id="GO:0000466">
    <property type="term" value="P:maturation of 5.8S rRNA from tricistronic rRNA transcript (SSU-rRNA, 5.8S rRNA, LSU-rRNA)"/>
    <property type="evidence" value="ECO:0007669"/>
    <property type="project" value="UniProtKB-UniRule"/>
</dbReference>
<reference evidence="11" key="1">
    <citation type="submission" date="2020-11" db="EMBL/GenBank/DDBJ databases">
        <authorList>
            <person name="Whiteford S."/>
        </authorList>
    </citation>
    <scope>NUCLEOTIDE SEQUENCE</scope>
</reference>
<name>A0A8S4F7S3_PLUXY</name>
<feature type="compositionally biased region" description="Basic and acidic residues" evidence="9">
    <location>
        <begin position="182"/>
        <end position="194"/>
    </location>
</feature>
<dbReference type="InterPro" id="IPR036322">
    <property type="entry name" value="WD40_repeat_dom_sf"/>
</dbReference>
<sequence length="934" mass="105236">MPPFRAGLQKRKLNAEEAKGKPVKDESSDSGEGEDLLVGGLDNGEDATDSENEAEAANSDTEQDGVMFGDDADSTLGDDDEDDEDEDDVEEATDESSELTDSEADDESEDADDDDDDKSDDEESAASDSGEESGLGHTHGSSDEESEKNTPNIAKKQNKTKTKPDSSKETKIKEITSSSKEFGPKEKEKVEVKSKKDKKGKGKSVTTIAIRDKSSNAVDNLQKQIEDSHIIEGKDEYESGDSSDEEDRRNTVGDIPMWWYNEYQHIGYDLDGKKIIKPPQRDQIDEFLKKCEDPDFWRTVRDPQTGQDVVLSAADLELLARIKNGMVPNADHDEYEPWVDWFSREVLATPVRAFPEHKRSFLPSRSDQRQVSKLVHALKMGWIKTRKQLADERKKKKEKQFYNLWGSTSSEEEQRLRGIHKHIAAPRRALPGHAESYNPPPEYLLDSKEHIAAPRRALPGHAASYNRPPEYLLDSKEHIAAPRRALPGHAESYNPPPEYLFDSKELKEWNKLKETPWKRKYTFLPTQYKALRQVPAYERFIRERFLRCLDLYLAPRAIKMRLTISPEDLVPKLPSPRDLQPFPTKEVLQFKGHANIVRSCDFDPSGQYVVSSSEDGTVKVWEASTGRCLRTIDLGEPVVKVEWTPAKGLSLIAAAVGNRLLLLNPGSDIGAHKVAAATDELLEEPPPQHDTVMDERTQTAIQWEKVTPEEWAKGIRIAIKHFKPVTHLSWHARGDYIAATLADGDSRAVVAHQLSRRRSQLPLSRARGRVQATVWHPVRPCLLVATQRVVRIYDLVKQELVKKLLTGAQWISTLAVHPAGDNLIVCSYDRKCIWFDLDLSSKPYQTLRLHGGAVRAVAFHKRYPLFATAGDDKYIVVSHGMVYNDLLQNPLLVPLKQLPAPAVRDSLCVLDLRFHPTQPWLLVAGADTTMRLYA</sequence>
<comment type="subcellular location">
    <subcellularLocation>
        <location evidence="7">Nucleus</location>
        <location evidence="7">Nucleolus</location>
    </subcellularLocation>
    <subcellularLocation>
        <location evidence="7">Nucleus</location>
        <location evidence="7">Nucleoplasm</location>
    </subcellularLocation>
</comment>
<dbReference type="InterPro" id="IPR015943">
    <property type="entry name" value="WD40/YVTN_repeat-like_dom_sf"/>
</dbReference>
<dbReference type="HAMAP" id="MF_03027">
    <property type="entry name" value="BOP1"/>
    <property type="match status" value="1"/>
</dbReference>
<protein>
    <recommendedName>
        <fullName evidence="7">Ribosome biogenesis protein BOP1 homolog</fullName>
    </recommendedName>
</protein>
<comment type="function">
    <text evidence="7">Required for maturation of ribosomal RNAs and formation of the large ribosomal subunit.</text>
</comment>
<gene>
    <name evidence="11" type="ORF">PLXY2_LOCUS7807</name>
</gene>
<evidence type="ECO:0000256" key="9">
    <source>
        <dbReference type="SAM" id="MobiDB-lite"/>
    </source>
</evidence>